<accession>A0AA37MDK7</accession>
<evidence type="ECO:0000256" key="1">
    <source>
        <dbReference type="SAM" id="SignalP"/>
    </source>
</evidence>
<dbReference type="EMBL" id="BPTR01000001">
    <property type="protein sequence ID" value="GJG26468.1"/>
    <property type="molecule type" value="Genomic_DNA"/>
</dbReference>
<protein>
    <submittedName>
        <fullName evidence="2">Uncharacterized protein</fullName>
    </submittedName>
</protein>
<evidence type="ECO:0000313" key="2">
    <source>
        <dbReference type="EMBL" id="GJG26468.1"/>
    </source>
</evidence>
<gene>
    <name evidence="2" type="ORF">PRRU23_01680</name>
</gene>
<dbReference type="RefSeq" id="WP_039871202.1">
    <property type="nucleotide sequence ID" value="NZ_BPTR01000001.1"/>
</dbReference>
<keyword evidence="1" id="KW-0732">Signal</keyword>
<comment type="caution">
    <text evidence="2">The sequence shown here is derived from an EMBL/GenBank/DDBJ whole genome shotgun (WGS) entry which is preliminary data.</text>
</comment>
<dbReference type="PROSITE" id="PS51257">
    <property type="entry name" value="PROKAR_LIPOPROTEIN"/>
    <property type="match status" value="1"/>
</dbReference>
<name>A0AA37MDK7_SEGBR</name>
<evidence type="ECO:0000313" key="3">
    <source>
        <dbReference type="Proteomes" id="UP000887043"/>
    </source>
</evidence>
<organism evidence="2 3">
    <name type="scientific">Segatella bryantii</name>
    <name type="common">Prevotella bryantii</name>
    <dbReference type="NCBI Taxonomy" id="77095"/>
    <lineage>
        <taxon>Bacteria</taxon>
        <taxon>Pseudomonadati</taxon>
        <taxon>Bacteroidota</taxon>
        <taxon>Bacteroidia</taxon>
        <taxon>Bacteroidales</taxon>
        <taxon>Prevotellaceae</taxon>
        <taxon>Segatella</taxon>
    </lineage>
</organism>
<dbReference type="AlphaFoldDB" id="A0AA37MDK7"/>
<feature type="chain" id="PRO_5041450217" evidence="1">
    <location>
        <begin position="25"/>
        <end position="620"/>
    </location>
</feature>
<feature type="signal peptide" evidence="1">
    <location>
        <begin position="1"/>
        <end position="24"/>
    </location>
</feature>
<proteinExistence type="predicted"/>
<reference evidence="2" key="1">
    <citation type="submission" date="2021-08" db="EMBL/GenBank/DDBJ databases">
        <title>Prevotella lacticifex sp. nov., isolated from rumen of cow.</title>
        <authorList>
            <person name="Shinkai T."/>
            <person name="Ikeyama N."/>
            <person name="Kumagai M."/>
            <person name="Ohmori H."/>
            <person name="Sakamoto M."/>
            <person name="Ohkuma M."/>
            <person name="Mitsumori M."/>
        </authorList>
    </citation>
    <scope>NUCLEOTIDE SEQUENCE</scope>
    <source>
        <strain evidence="2">DSM 11371</strain>
    </source>
</reference>
<sequence length="620" mass="68277">MKITKYIYSLLAVVMMAFMTGCSPDEYALGEKDLSSDDLVEGIAYTITHDSNNPNIIYLKSLLPSNYAVTFDTPQGRFQANSATLKIPFNGEYQARIGVTTRGGFLWGPYADFTVEDFCSEFVDDPLWTYISGGVGKSKTWKLDIDANALTRHSDLWAGPLGFWGVDDDWSTCFLGQTASAGDHWNWTPDIAGNGWVMTAMDYGYMTFDLIGGAHVTVHNNETGEEWRGTYMLDTDNHTITLSDAELLHNSGHDGVVTNWSKSLKLMGLDDDRLQIAALRDNSSEGPCLLCYNFCSQDYWDNWKPVVDETPVTPTLMEGWRSLIQNPTNREITFKLAEDGDEDGFAFGYCNLDGSVKDATLSANDGIEDATLVLYYGGTDATNTYTYTAPDGSAITGTYTLDDNGIFTFSNGLGNTSLGANYNMSTNADNTLRIMSVTKDDYTGSLKSVWLGKQCIDDQGNLFQYQGYHWKAQTAGATVKKYKGVLNYFSTGFAVTLSSSDVFITGDGDYTFTINGANSEPYGIYLDIAKLYADNNNCDVIIKSIKVDGNEISFDDATIDRGTADGDHSTVRRYIVNPWGKTADEASKFSFTSSIEVTVHVTYDTGENKMEPTEAGAKRN</sequence>
<dbReference type="Proteomes" id="UP000887043">
    <property type="component" value="Unassembled WGS sequence"/>
</dbReference>